<feature type="domain" description="DUF6287" evidence="2">
    <location>
        <begin position="98"/>
        <end position="129"/>
    </location>
</feature>
<name>A0A380KYX7_9STRE</name>
<evidence type="ECO:0000313" key="3">
    <source>
        <dbReference type="EMBL" id="SUN76489.1"/>
    </source>
</evidence>
<feature type="compositionally biased region" description="Low complexity" evidence="1">
    <location>
        <begin position="46"/>
        <end position="66"/>
    </location>
</feature>
<proteinExistence type="predicted"/>
<reference evidence="3" key="1">
    <citation type="submission" date="2018-06" db="EMBL/GenBank/DDBJ databases">
        <authorList>
            <consortium name="Pathogen Informatics"/>
            <person name="Doyle S."/>
        </authorList>
    </citation>
    <scope>NUCLEOTIDE SEQUENCE [LARGE SCALE GENOMIC DNA]</scope>
    <source>
        <strain evidence="3">NCTC13765</strain>
    </source>
</reference>
<gene>
    <name evidence="3" type="ORF">NCTC13765_00981</name>
</gene>
<evidence type="ECO:0000313" key="4">
    <source>
        <dbReference type="Proteomes" id="UP000254634"/>
    </source>
</evidence>
<dbReference type="Pfam" id="PF19804">
    <property type="entry name" value="DUF6287"/>
    <property type="match status" value="1"/>
</dbReference>
<dbReference type="AlphaFoldDB" id="A0A380KYX7"/>
<evidence type="ECO:0000256" key="1">
    <source>
        <dbReference type="SAM" id="MobiDB-lite"/>
    </source>
</evidence>
<organism evidence="3 4">
    <name type="scientific">Streptococcus massiliensis</name>
    <dbReference type="NCBI Taxonomy" id="313439"/>
    <lineage>
        <taxon>Bacteria</taxon>
        <taxon>Bacillati</taxon>
        <taxon>Bacillota</taxon>
        <taxon>Bacilli</taxon>
        <taxon>Lactobacillales</taxon>
        <taxon>Streptococcaceae</taxon>
        <taxon>Streptococcus</taxon>
    </lineage>
</organism>
<dbReference type="Proteomes" id="UP000254634">
    <property type="component" value="Unassembled WGS sequence"/>
</dbReference>
<evidence type="ECO:0000259" key="2">
    <source>
        <dbReference type="Pfam" id="PF19804"/>
    </source>
</evidence>
<sequence>MKKLGIILGSLLVLLALIIGAIALWGQSQEKGKTVKVTSSAKSAVSKNKSSVKSSETGSSATATTEVEPSSTAANQENSANTSEEKAANKQETQVDTSNFASLQSGDFSSIAGSWSNARGEKLEIDAAGKTTTGMVIEISGRQNNQLIGSIHGEKPGGGGAVFIYIPAGAEYTYQDVNGNKGTVPSDTTRDRLLTVQALPESSWFYYKN</sequence>
<accession>A0A380KYX7</accession>
<dbReference type="RefSeq" id="WP_018372041.1">
    <property type="nucleotide sequence ID" value="NZ_UHFR01000005.1"/>
</dbReference>
<feature type="region of interest" description="Disordered" evidence="1">
    <location>
        <begin position="46"/>
        <end position="95"/>
    </location>
</feature>
<protein>
    <submittedName>
        <fullName evidence="3">Lipoprotein</fullName>
    </submittedName>
</protein>
<keyword evidence="4" id="KW-1185">Reference proteome</keyword>
<feature type="compositionally biased region" description="Polar residues" evidence="1">
    <location>
        <begin position="67"/>
        <end position="82"/>
    </location>
</feature>
<dbReference type="InterPro" id="IPR046254">
    <property type="entry name" value="DUF6287"/>
</dbReference>
<dbReference type="EMBL" id="UHFR01000005">
    <property type="protein sequence ID" value="SUN76489.1"/>
    <property type="molecule type" value="Genomic_DNA"/>
</dbReference>
<dbReference type="OrthoDB" id="2136578at2"/>
<keyword evidence="3" id="KW-0449">Lipoprotein</keyword>